<dbReference type="PANTHER" id="PTHR35098:SF1">
    <property type="entry name" value="NODULIN-RELATED PROTEIN 2"/>
    <property type="match status" value="1"/>
</dbReference>
<gene>
    <name evidence="2" type="ORF">PanWU01x14_008710</name>
</gene>
<dbReference type="GO" id="GO:0009408">
    <property type="term" value="P:response to heat"/>
    <property type="evidence" value="ECO:0007669"/>
    <property type="project" value="InterPro"/>
</dbReference>
<dbReference type="InterPro" id="IPR040294">
    <property type="entry name" value="Nodulin-rel_1/2"/>
</dbReference>
<dbReference type="PANTHER" id="PTHR35098">
    <property type="entry name" value="EXPRESSED PROTEIN"/>
    <property type="match status" value="1"/>
</dbReference>
<dbReference type="EMBL" id="JXTB01000003">
    <property type="protein sequence ID" value="PON79639.1"/>
    <property type="molecule type" value="Genomic_DNA"/>
</dbReference>
<feature type="compositionally biased region" description="Polar residues" evidence="1">
    <location>
        <begin position="21"/>
        <end position="32"/>
    </location>
</feature>
<evidence type="ECO:0000313" key="3">
    <source>
        <dbReference type="Proteomes" id="UP000237105"/>
    </source>
</evidence>
<protein>
    <submittedName>
        <fullName evidence="2">Oleosin-B3-like protein</fullName>
    </submittedName>
</protein>
<dbReference type="Proteomes" id="UP000237105">
    <property type="component" value="Unassembled WGS sequence"/>
</dbReference>
<reference evidence="3" key="1">
    <citation type="submission" date="2016-06" db="EMBL/GenBank/DDBJ databases">
        <title>Parallel loss of symbiosis genes in relatives of nitrogen-fixing non-legume Parasponia.</title>
        <authorList>
            <person name="Van Velzen R."/>
            <person name="Holmer R."/>
            <person name="Bu F."/>
            <person name="Rutten L."/>
            <person name="Van Zeijl A."/>
            <person name="Liu W."/>
            <person name="Santuari L."/>
            <person name="Cao Q."/>
            <person name="Sharma T."/>
            <person name="Shen D."/>
            <person name="Roswanjaya Y."/>
            <person name="Wardhani T."/>
            <person name="Kalhor M.S."/>
            <person name="Jansen J."/>
            <person name="Van den Hoogen J."/>
            <person name="Gungor B."/>
            <person name="Hartog M."/>
            <person name="Hontelez J."/>
            <person name="Verver J."/>
            <person name="Yang W.-C."/>
            <person name="Schijlen E."/>
            <person name="Repin R."/>
            <person name="Schilthuizen M."/>
            <person name="Schranz E."/>
            <person name="Heidstra R."/>
            <person name="Miyata K."/>
            <person name="Fedorova E."/>
            <person name="Kohlen W."/>
            <person name="Bisseling T."/>
            <person name="Smit S."/>
            <person name="Geurts R."/>
        </authorList>
    </citation>
    <scope>NUCLEOTIDE SEQUENCE [LARGE SCALE GENOMIC DNA]</scope>
    <source>
        <strain evidence="3">cv. WU1-14</strain>
    </source>
</reference>
<organism evidence="2 3">
    <name type="scientific">Parasponia andersonii</name>
    <name type="common">Sponia andersonii</name>
    <dbReference type="NCBI Taxonomy" id="3476"/>
    <lineage>
        <taxon>Eukaryota</taxon>
        <taxon>Viridiplantae</taxon>
        <taxon>Streptophyta</taxon>
        <taxon>Embryophyta</taxon>
        <taxon>Tracheophyta</taxon>
        <taxon>Spermatophyta</taxon>
        <taxon>Magnoliopsida</taxon>
        <taxon>eudicotyledons</taxon>
        <taxon>Gunneridae</taxon>
        <taxon>Pentapetalae</taxon>
        <taxon>rosids</taxon>
        <taxon>fabids</taxon>
        <taxon>Rosales</taxon>
        <taxon>Cannabaceae</taxon>
        <taxon>Parasponia</taxon>
    </lineage>
</organism>
<dbReference type="GO" id="GO:0010115">
    <property type="term" value="P:regulation of abscisic acid biosynthetic process"/>
    <property type="evidence" value="ECO:0007669"/>
    <property type="project" value="InterPro"/>
</dbReference>
<feature type="region of interest" description="Disordered" evidence="1">
    <location>
        <begin position="1"/>
        <end position="32"/>
    </location>
</feature>
<sequence length="152" mass="16013">MDQLFSQIKKAAGAGKDNSGDHQQQPSSTELLSSAKVVAEAGQTAVSHGFDKVDKGKAAGAAADLLDAGSKYGKLEEKSFGKHVEKAEDYLRQYETKNTTPGHGHVPPESGHAPSSDQHHEAGAGGHDHEKKHSEEGGAGDYLKIAQGFLQK</sequence>
<accession>A0A2P5E258</accession>
<dbReference type="OrthoDB" id="695806at2759"/>
<name>A0A2P5E258_PARAD</name>
<dbReference type="AlphaFoldDB" id="A0A2P5E258"/>
<comment type="caution">
    <text evidence="2">The sequence shown here is derived from an EMBL/GenBank/DDBJ whole genome shotgun (WGS) entry which is preliminary data.</text>
</comment>
<evidence type="ECO:0000313" key="2">
    <source>
        <dbReference type="EMBL" id="PON79639.1"/>
    </source>
</evidence>
<dbReference type="STRING" id="3476.A0A2P5E258"/>
<keyword evidence="3" id="KW-1185">Reference proteome</keyword>
<feature type="compositionally biased region" description="Basic and acidic residues" evidence="1">
    <location>
        <begin position="117"/>
        <end position="136"/>
    </location>
</feature>
<proteinExistence type="predicted"/>
<feature type="region of interest" description="Disordered" evidence="1">
    <location>
        <begin position="89"/>
        <end position="152"/>
    </location>
</feature>
<evidence type="ECO:0000256" key="1">
    <source>
        <dbReference type="SAM" id="MobiDB-lite"/>
    </source>
</evidence>